<evidence type="ECO:0000256" key="1">
    <source>
        <dbReference type="SAM" id="MobiDB-lite"/>
    </source>
</evidence>
<evidence type="ECO:0000313" key="2">
    <source>
        <dbReference type="EMBL" id="CAB4595739.1"/>
    </source>
</evidence>
<name>A0A6J6G7J7_9ZZZZ</name>
<feature type="compositionally biased region" description="Low complexity" evidence="1">
    <location>
        <begin position="94"/>
        <end position="119"/>
    </location>
</feature>
<feature type="compositionally biased region" description="Low complexity" evidence="1">
    <location>
        <begin position="61"/>
        <end position="74"/>
    </location>
</feature>
<feature type="region of interest" description="Disordered" evidence="1">
    <location>
        <begin position="61"/>
        <end position="151"/>
    </location>
</feature>
<organism evidence="2">
    <name type="scientific">freshwater metagenome</name>
    <dbReference type="NCBI Taxonomy" id="449393"/>
    <lineage>
        <taxon>unclassified sequences</taxon>
        <taxon>metagenomes</taxon>
        <taxon>ecological metagenomes</taxon>
    </lineage>
</organism>
<protein>
    <submittedName>
        <fullName evidence="2">Unannotated protein</fullName>
    </submittedName>
</protein>
<dbReference type="EMBL" id="CAEZTS010000231">
    <property type="protein sequence ID" value="CAB4595739.1"/>
    <property type="molecule type" value="Genomic_DNA"/>
</dbReference>
<gene>
    <name evidence="2" type="ORF">UFOPK1722_01882</name>
</gene>
<sequence length="151" mass="15826">MRSYTNFATARNTLRTSSKGIVSPASTRLFNAVKDAITASRASLCGSVSRAATALAMLAARSPRTWSPSRRTLSMSKRGRPLESSPIEPPGIDTTESSESSSPELSSSSSGTEPPLTDDGGADGVDVEGRNARNAFSNALAIASRSRDSMR</sequence>
<accession>A0A6J6G7J7</accession>
<dbReference type="AlphaFoldDB" id="A0A6J6G7J7"/>
<reference evidence="2" key="1">
    <citation type="submission" date="2020-05" db="EMBL/GenBank/DDBJ databases">
        <authorList>
            <person name="Chiriac C."/>
            <person name="Salcher M."/>
            <person name="Ghai R."/>
            <person name="Kavagutti S V."/>
        </authorList>
    </citation>
    <scope>NUCLEOTIDE SEQUENCE</scope>
</reference>
<proteinExistence type="predicted"/>